<dbReference type="RefSeq" id="WP_161958327.1">
    <property type="nucleotide sequence ID" value="NZ_CP027033.1"/>
</dbReference>
<proteinExistence type="predicted"/>
<dbReference type="SUPFAM" id="SSF52980">
    <property type="entry name" value="Restriction endonuclease-like"/>
    <property type="match status" value="1"/>
</dbReference>
<reference evidence="3" key="1">
    <citation type="submission" date="2018-02" db="EMBL/GenBank/DDBJ databases">
        <title>Phenotypic and genomic properties of facultatively anaerobic sulfur-reducing natronoarchaea from hypersaline soda lakes.</title>
        <authorList>
            <person name="Sorokin D.Y."/>
            <person name="Kublanov I.V."/>
            <person name="Roman P."/>
            <person name="Sinninghe Damste J.S."/>
            <person name="Golyshin P.N."/>
            <person name="Rojo D."/>
            <person name="Ciordia S."/>
            <person name="Mena M.D.C."/>
            <person name="Ferrer M."/>
            <person name="Messina E."/>
            <person name="Smedile F."/>
            <person name="La Spada G."/>
            <person name="La Cono V."/>
            <person name="Yakimov M.M."/>
        </authorList>
    </citation>
    <scope>NUCLEOTIDE SEQUENCE [LARGE SCALE GENOMIC DNA]</scope>
    <source>
        <strain evidence="3">AArc-Mg</strain>
    </source>
</reference>
<protein>
    <recommendedName>
        <fullName evidence="1">ERCC4 domain-containing protein</fullName>
    </recommendedName>
</protein>
<dbReference type="InterPro" id="IPR006166">
    <property type="entry name" value="ERCC4_domain"/>
</dbReference>
<dbReference type="SMART" id="SM00891">
    <property type="entry name" value="ERCC4"/>
    <property type="match status" value="1"/>
</dbReference>
<dbReference type="Proteomes" id="UP000258613">
    <property type="component" value="Chromosome"/>
</dbReference>
<dbReference type="GO" id="GO:0006259">
    <property type="term" value="P:DNA metabolic process"/>
    <property type="evidence" value="ECO:0007669"/>
    <property type="project" value="UniProtKB-ARBA"/>
</dbReference>
<dbReference type="EMBL" id="CP027033">
    <property type="protein sequence ID" value="AXR81511.1"/>
    <property type="molecule type" value="Genomic_DNA"/>
</dbReference>
<evidence type="ECO:0000259" key="1">
    <source>
        <dbReference type="SMART" id="SM00891"/>
    </source>
</evidence>
<name>A0A346PPR6_9EURY</name>
<sequence length="149" mass="16868">MGSLIVDRREPWRLVDAIRDRTDYDVESEQIKTGDIISEELSAAVERKTLNDAVESVGNNRLFQQAERIADEFDHGCVIVTGQSIHPIRAECHNGHTASVRMVMGATSYINEEYPHVHCTWLPGGQTGETDWGIVQLVEYMDRWLKQVG</sequence>
<evidence type="ECO:0000313" key="2">
    <source>
        <dbReference type="EMBL" id="AXR81511.1"/>
    </source>
</evidence>
<dbReference type="Gene3D" id="3.40.50.10130">
    <property type="match status" value="1"/>
</dbReference>
<dbReference type="InterPro" id="IPR011335">
    <property type="entry name" value="Restrct_endonuc-II-like"/>
</dbReference>
<gene>
    <name evidence="2" type="ORF">AArcMg_1498</name>
</gene>
<dbReference type="GO" id="GO:0003677">
    <property type="term" value="F:DNA binding"/>
    <property type="evidence" value="ECO:0007669"/>
    <property type="project" value="InterPro"/>
</dbReference>
<dbReference type="Pfam" id="PF02732">
    <property type="entry name" value="ERCC4"/>
    <property type="match status" value="1"/>
</dbReference>
<dbReference type="GO" id="GO:0004518">
    <property type="term" value="F:nuclease activity"/>
    <property type="evidence" value="ECO:0007669"/>
    <property type="project" value="InterPro"/>
</dbReference>
<accession>A0A346PPR6</accession>
<evidence type="ECO:0000313" key="3">
    <source>
        <dbReference type="Proteomes" id="UP000258613"/>
    </source>
</evidence>
<dbReference type="KEGG" id="nag:AArcMg_1498"/>
<feature type="domain" description="ERCC4" evidence="1">
    <location>
        <begin position="3"/>
        <end position="84"/>
    </location>
</feature>
<dbReference type="AlphaFoldDB" id="A0A346PPR6"/>
<keyword evidence="3" id="KW-1185">Reference proteome</keyword>
<organism evidence="2 3">
    <name type="scientific">Natrarchaeobaculum sulfurireducens</name>
    <dbReference type="NCBI Taxonomy" id="2044521"/>
    <lineage>
        <taxon>Archaea</taxon>
        <taxon>Methanobacteriati</taxon>
        <taxon>Methanobacteriota</taxon>
        <taxon>Stenosarchaea group</taxon>
        <taxon>Halobacteria</taxon>
        <taxon>Halobacteriales</taxon>
        <taxon>Natrialbaceae</taxon>
        <taxon>Natrarchaeobaculum</taxon>
    </lineage>
</organism>
<dbReference type="GeneID" id="37641985"/>